<evidence type="ECO:0000313" key="5">
    <source>
        <dbReference type="Proteomes" id="UP000583929"/>
    </source>
</evidence>
<dbReference type="CDD" id="cd23837">
    <property type="entry name" value="UBCc_UBE2O"/>
    <property type="match status" value="1"/>
</dbReference>
<accession>A0A7J6E742</accession>
<dbReference type="AlphaFoldDB" id="A0A7J6E742"/>
<dbReference type="SUPFAM" id="SSF54495">
    <property type="entry name" value="UBC-like"/>
    <property type="match status" value="1"/>
</dbReference>
<dbReference type="Gene3D" id="3.10.110.10">
    <property type="entry name" value="Ubiquitin Conjugating Enzyme"/>
    <property type="match status" value="1"/>
</dbReference>
<evidence type="ECO:0000256" key="1">
    <source>
        <dbReference type="ARBA" id="ARBA00022679"/>
    </source>
</evidence>
<keyword evidence="5" id="KW-1185">Reference proteome</keyword>
<dbReference type="PANTHER" id="PTHR46116">
    <property type="entry name" value="(E3-INDEPENDENT) E2 UBIQUITIN-CONJUGATING ENZYME"/>
    <property type="match status" value="1"/>
</dbReference>
<dbReference type="EMBL" id="JAATIQ010000483">
    <property type="protein sequence ID" value="KAF4354283.1"/>
    <property type="molecule type" value="Genomic_DNA"/>
</dbReference>
<dbReference type="Pfam" id="PF00179">
    <property type="entry name" value="UQ_con"/>
    <property type="match status" value="1"/>
</dbReference>
<evidence type="ECO:0000256" key="2">
    <source>
        <dbReference type="ARBA" id="ARBA00022786"/>
    </source>
</evidence>
<protein>
    <recommendedName>
        <fullName evidence="3">UBC core domain-containing protein</fullName>
    </recommendedName>
</protein>
<dbReference type="FunFam" id="3.10.110.10:FF:000133">
    <property type="entry name" value="Putative ubiquitin-conjugating enzyme E2 38"/>
    <property type="match status" value="1"/>
</dbReference>
<dbReference type="InterPro" id="IPR016135">
    <property type="entry name" value="UBQ-conjugating_enzyme/RWD"/>
</dbReference>
<dbReference type="SMART" id="SM00212">
    <property type="entry name" value="UBCc"/>
    <property type="match status" value="1"/>
</dbReference>
<organism evidence="4 5">
    <name type="scientific">Cannabis sativa</name>
    <name type="common">Hemp</name>
    <name type="synonym">Marijuana</name>
    <dbReference type="NCBI Taxonomy" id="3483"/>
    <lineage>
        <taxon>Eukaryota</taxon>
        <taxon>Viridiplantae</taxon>
        <taxon>Streptophyta</taxon>
        <taxon>Embryophyta</taxon>
        <taxon>Tracheophyta</taxon>
        <taxon>Spermatophyta</taxon>
        <taxon>Magnoliopsida</taxon>
        <taxon>eudicotyledons</taxon>
        <taxon>Gunneridae</taxon>
        <taxon>Pentapetalae</taxon>
        <taxon>rosids</taxon>
        <taxon>fabids</taxon>
        <taxon>Rosales</taxon>
        <taxon>Cannabaceae</taxon>
        <taxon>Cannabis</taxon>
    </lineage>
</organism>
<name>A0A7J6E742_CANSA</name>
<comment type="caution">
    <text evidence="4">The sequence shown here is derived from an EMBL/GenBank/DDBJ whole genome shotgun (WGS) entry which is preliminary data.</text>
</comment>
<dbReference type="InterPro" id="IPR000608">
    <property type="entry name" value="UBC"/>
</dbReference>
<dbReference type="PANTHER" id="PTHR46116:SF19">
    <property type="entry name" value="UBIQUITIN-CONJUGATING ENZYME FAMILY PROTEIN"/>
    <property type="match status" value="1"/>
</dbReference>
<keyword evidence="1" id="KW-0808">Transferase</keyword>
<feature type="domain" description="UBC core" evidence="3">
    <location>
        <begin position="76"/>
        <end position="235"/>
    </location>
</feature>
<dbReference type="Proteomes" id="UP000583929">
    <property type="component" value="Unassembled WGS sequence"/>
</dbReference>
<evidence type="ECO:0000313" key="4">
    <source>
        <dbReference type="EMBL" id="KAF4354283.1"/>
    </source>
</evidence>
<dbReference type="PROSITE" id="PS50127">
    <property type="entry name" value="UBC_2"/>
    <property type="match status" value="1"/>
</dbReference>
<gene>
    <name evidence="4" type="ORF">G4B88_007412</name>
</gene>
<reference evidence="4 5" key="1">
    <citation type="journal article" date="2020" name="bioRxiv">
        <title>Sequence and annotation of 42 cannabis genomes reveals extensive copy number variation in cannabinoid synthesis and pathogen resistance genes.</title>
        <authorList>
            <person name="Mckernan K.J."/>
            <person name="Helbert Y."/>
            <person name="Kane L.T."/>
            <person name="Ebling H."/>
            <person name="Zhang L."/>
            <person name="Liu B."/>
            <person name="Eaton Z."/>
            <person name="Mclaughlin S."/>
            <person name="Kingan S."/>
            <person name="Baybayan P."/>
            <person name="Concepcion G."/>
            <person name="Jordan M."/>
            <person name="Riva A."/>
            <person name="Barbazuk W."/>
            <person name="Harkins T."/>
        </authorList>
    </citation>
    <scope>NUCLEOTIDE SEQUENCE [LARGE SCALE GENOMIC DNA]</scope>
    <source>
        <strain evidence="5">cv. Jamaican Lion 4</strain>
        <tissue evidence="4">Leaf</tissue>
    </source>
</reference>
<keyword evidence="2" id="KW-0833">Ubl conjugation pathway</keyword>
<evidence type="ECO:0000259" key="3">
    <source>
        <dbReference type="PROSITE" id="PS50127"/>
    </source>
</evidence>
<dbReference type="GO" id="GO:0061631">
    <property type="term" value="F:ubiquitin conjugating enzyme activity"/>
    <property type="evidence" value="ECO:0007669"/>
    <property type="project" value="TreeGrafter"/>
</dbReference>
<proteinExistence type="predicted"/>
<sequence>MAQNGTELENDILPFKRFDVVSNDSDHYYAKRKNKAKKNDVVSAGGGGAAVVATGEDNHDDDSSSMNDCASATVSQVHKKIMKEWRILERNLPDSIYVRVYENRIDLLRAVIVGAAGTPYHDGLYFFDLAFPSDYPARPPKVHYRSYGLRLNPNLYANGTVCLSLLNTWSGKTTERWNPAESTVLQVLVSIQALVLNERPYFNEPGTGLFGQARWEKYSRDYNRDVFLLCCKTTIHSIRNPPKHFEEFVAAHYRERAKVFLGACRAYANGRVRIGYYRDGDENDVVSEEIYVSKKFVGTMKLIYYQLVTSFLKVGATGIGGHQLKLVKKTTSFEVESNGKNQKKKAFVEKLVTTIKRVFRLVNKKSGKNSNNNAISV</sequence>